<comment type="similarity">
    <text evidence="5 18">Belongs to the CDS family.</text>
</comment>
<proteinExistence type="inferred from homology"/>
<dbReference type="PANTHER" id="PTHR46382">
    <property type="entry name" value="PHOSPHATIDATE CYTIDYLYLTRANSFERASE"/>
    <property type="match status" value="1"/>
</dbReference>
<sequence>MLKTRVITALIVGAILAVALFAFPDWAWACFVAAIVWLAAGEWSRLLKSSTVERHVFAVLAVLPVLGFGVAGSGPGVKQDLMVLGGAAYGCALALWLFSVPVLLRYELGLSGFYGRFIYGLIVLVPASIAMVELRRDEPLRLLAFMAPVWIADTAAYFVGRRWGKVKLAPTISPGKSREGAYGALVAVALYALAMHLLVPAVASWMPLLAWLGLALVYTAMSIEGDLFESLLKRRAEVKDSGNILPGHGGVLDRIDSLLPTLPLAGLIWLICR</sequence>
<feature type="transmembrane region" description="Helical" evidence="19">
    <location>
        <begin position="6"/>
        <end position="39"/>
    </location>
</feature>
<dbReference type="EMBL" id="BAABLD010000002">
    <property type="protein sequence ID" value="GAA5158966.1"/>
    <property type="molecule type" value="Genomic_DNA"/>
</dbReference>
<keyword evidence="21" id="KW-1185">Reference proteome</keyword>
<feature type="transmembrane region" description="Helical" evidence="19">
    <location>
        <begin position="180"/>
        <end position="199"/>
    </location>
</feature>
<organism evidence="20 21">
    <name type="scientific">Viridibacterium curvum</name>
    <dbReference type="NCBI Taxonomy" id="1101404"/>
    <lineage>
        <taxon>Bacteria</taxon>
        <taxon>Pseudomonadati</taxon>
        <taxon>Pseudomonadota</taxon>
        <taxon>Betaproteobacteria</taxon>
        <taxon>Rhodocyclales</taxon>
        <taxon>Rhodocyclaceae</taxon>
        <taxon>Viridibacterium</taxon>
    </lineage>
</organism>
<feature type="transmembrane region" description="Helical" evidence="19">
    <location>
        <begin position="83"/>
        <end position="104"/>
    </location>
</feature>
<dbReference type="PROSITE" id="PS01315">
    <property type="entry name" value="CDS"/>
    <property type="match status" value="1"/>
</dbReference>
<evidence type="ECO:0000313" key="20">
    <source>
        <dbReference type="EMBL" id="GAA5158966.1"/>
    </source>
</evidence>
<keyword evidence="16" id="KW-0594">Phospholipid biosynthesis</keyword>
<evidence type="ECO:0000256" key="1">
    <source>
        <dbReference type="ARBA" id="ARBA00001698"/>
    </source>
</evidence>
<evidence type="ECO:0000256" key="13">
    <source>
        <dbReference type="ARBA" id="ARBA00022989"/>
    </source>
</evidence>
<reference evidence="21" key="1">
    <citation type="journal article" date="2019" name="Int. J. Syst. Evol. Microbiol.">
        <title>The Global Catalogue of Microorganisms (GCM) 10K type strain sequencing project: providing services to taxonomists for standard genome sequencing and annotation.</title>
        <authorList>
            <consortium name="The Broad Institute Genomics Platform"/>
            <consortium name="The Broad Institute Genome Sequencing Center for Infectious Disease"/>
            <person name="Wu L."/>
            <person name="Ma J."/>
        </authorList>
    </citation>
    <scope>NUCLEOTIDE SEQUENCE [LARGE SCALE GENOMIC DNA]</scope>
    <source>
        <strain evidence="21">JCM 18715</strain>
    </source>
</reference>
<keyword evidence="12 18" id="KW-0548">Nucleotidyltransferase</keyword>
<evidence type="ECO:0000256" key="16">
    <source>
        <dbReference type="ARBA" id="ARBA00023209"/>
    </source>
</evidence>
<gene>
    <name evidence="20" type="ORF">GCM10025770_04420</name>
</gene>
<keyword evidence="13 19" id="KW-1133">Transmembrane helix</keyword>
<comment type="subcellular location">
    <subcellularLocation>
        <location evidence="2">Cell membrane</location>
        <topology evidence="2">Multi-pass membrane protein</topology>
    </subcellularLocation>
</comment>
<name>A0ABP9Q9L6_9RHOO</name>
<evidence type="ECO:0000313" key="21">
    <source>
        <dbReference type="Proteomes" id="UP001500547"/>
    </source>
</evidence>
<dbReference type="PANTHER" id="PTHR46382:SF1">
    <property type="entry name" value="PHOSPHATIDATE CYTIDYLYLTRANSFERASE"/>
    <property type="match status" value="1"/>
</dbReference>
<feature type="transmembrane region" description="Helical" evidence="19">
    <location>
        <begin position="140"/>
        <end position="159"/>
    </location>
</feature>
<dbReference type="Proteomes" id="UP001500547">
    <property type="component" value="Unassembled WGS sequence"/>
</dbReference>
<evidence type="ECO:0000256" key="11">
    <source>
        <dbReference type="ARBA" id="ARBA00022692"/>
    </source>
</evidence>
<keyword evidence="11 18" id="KW-0812">Transmembrane</keyword>
<dbReference type="InterPro" id="IPR000374">
    <property type="entry name" value="PC_trans"/>
</dbReference>
<feature type="transmembrane region" description="Helical" evidence="19">
    <location>
        <begin position="205"/>
        <end position="225"/>
    </location>
</feature>
<comment type="pathway">
    <text evidence="3 18">Phospholipid metabolism; CDP-diacylglycerol biosynthesis; CDP-diacylglycerol from sn-glycerol 3-phosphate: step 3/3.</text>
</comment>
<dbReference type="GO" id="GO:0016779">
    <property type="term" value="F:nucleotidyltransferase activity"/>
    <property type="evidence" value="ECO:0007669"/>
    <property type="project" value="UniProtKB-KW"/>
</dbReference>
<keyword evidence="10 18" id="KW-0808">Transferase</keyword>
<dbReference type="EC" id="2.7.7.41" evidence="6 18"/>
<feature type="transmembrane region" description="Helical" evidence="19">
    <location>
        <begin position="116"/>
        <end position="134"/>
    </location>
</feature>
<evidence type="ECO:0000256" key="19">
    <source>
        <dbReference type="SAM" id="Phobius"/>
    </source>
</evidence>
<keyword evidence="8" id="KW-1003">Cell membrane</keyword>
<evidence type="ECO:0000256" key="2">
    <source>
        <dbReference type="ARBA" id="ARBA00004651"/>
    </source>
</evidence>
<evidence type="ECO:0000256" key="3">
    <source>
        <dbReference type="ARBA" id="ARBA00005119"/>
    </source>
</evidence>
<comment type="caution">
    <text evidence="20">The sequence shown here is derived from an EMBL/GenBank/DDBJ whole genome shotgun (WGS) entry which is preliminary data.</text>
</comment>
<comment type="catalytic activity">
    <reaction evidence="1 18">
        <text>a 1,2-diacyl-sn-glycero-3-phosphate + CTP + H(+) = a CDP-1,2-diacyl-sn-glycerol + diphosphate</text>
        <dbReference type="Rhea" id="RHEA:16229"/>
        <dbReference type="ChEBI" id="CHEBI:15378"/>
        <dbReference type="ChEBI" id="CHEBI:33019"/>
        <dbReference type="ChEBI" id="CHEBI:37563"/>
        <dbReference type="ChEBI" id="CHEBI:58332"/>
        <dbReference type="ChEBI" id="CHEBI:58608"/>
        <dbReference type="EC" id="2.7.7.41"/>
    </reaction>
</comment>
<protein>
    <recommendedName>
        <fullName evidence="7 18">Phosphatidate cytidylyltransferase</fullName>
        <ecNumber evidence="6 18">2.7.7.41</ecNumber>
    </recommendedName>
</protein>
<feature type="transmembrane region" description="Helical" evidence="19">
    <location>
        <begin position="51"/>
        <end position="71"/>
    </location>
</feature>
<evidence type="ECO:0000256" key="12">
    <source>
        <dbReference type="ARBA" id="ARBA00022695"/>
    </source>
</evidence>
<keyword evidence="15 19" id="KW-0472">Membrane</keyword>
<comment type="pathway">
    <text evidence="4">Lipid metabolism.</text>
</comment>
<keyword evidence="9" id="KW-0444">Lipid biosynthesis</keyword>
<evidence type="ECO:0000256" key="4">
    <source>
        <dbReference type="ARBA" id="ARBA00005189"/>
    </source>
</evidence>
<evidence type="ECO:0000256" key="10">
    <source>
        <dbReference type="ARBA" id="ARBA00022679"/>
    </source>
</evidence>
<evidence type="ECO:0000256" key="9">
    <source>
        <dbReference type="ARBA" id="ARBA00022516"/>
    </source>
</evidence>
<evidence type="ECO:0000256" key="18">
    <source>
        <dbReference type="RuleBase" id="RU003938"/>
    </source>
</evidence>
<dbReference type="Pfam" id="PF01148">
    <property type="entry name" value="CTP_transf_1"/>
    <property type="match status" value="1"/>
</dbReference>
<evidence type="ECO:0000256" key="6">
    <source>
        <dbReference type="ARBA" id="ARBA00012487"/>
    </source>
</evidence>
<dbReference type="RefSeq" id="WP_345531192.1">
    <property type="nucleotide sequence ID" value="NZ_BAABLD010000002.1"/>
</dbReference>
<evidence type="ECO:0000256" key="7">
    <source>
        <dbReference type="ARBA" id="ARBA00019373"/>
    </source>
</evidence>
<keyword evidence="17" id="KW-1208">Phospholipid metabolism</keyword>
<keyword evidence="14" id="KW-0443">Lipid metabolism</keyword>
<evidence type="ECO:0000256" key="15">
    <source>
        <dbReference type="ARBA" id="ARBA00023136"/>
    </source>
</evidence>
<evidence type="ECO:0000256" key="8">
    <source>
        <dbReference type="ARBA" id="ARBA00022475"/>
    </source>
</evidence>
<evidence type="ECO:0000256" key="14">
    <source>
        <dbReference type="ARBA" id="ARBA00023098"/>
    </source>
</evidence>
<accession>A0ABP9Q9L6</accession>
<evidence type="ECO:0000256" key="17">
    <source>
        <dbReference type="ARBA" id="ARBA00023264"/>
    </source>
</evidence>
<evidence type="ECO:0000256" key="5">
    <source>
        <dbReference type="ARBA" id="ARBA00010185"/>
    </source>
</evidence>